<proteinExistence type="predicted"/>
<feature type="transmembrane region" description="Helical" evidence="1">
    <location>
        <begin position="18"/>
        <end position="41"/>
    </location>
</feature>
<evidence type="ECO:0000256" key="1">
    <source>
        <dbReference type="SAM" id="Phobius"/>
    </source>
</evidence>
<keyword evidence="1" id="KW-1133">Transmembrane helix</keyword>
<evidence type="ECO:0000313" key="2">
    <source>
        <dbReference type="EMBL" id="SDU60350.1"/>
    </source>
</evidence>
<name>A0A1H2JVD9_9BACT</name>
<dbReference type="Proteomes" id="UP000199608">
    <property type="component" value="Unassembled WGS sequence"/>
</dbReference>
<dbReference type="AlphaFoldDB" id="A0A1H2JVD9"/>
<accession>A0A1H2JVD9</accession>
<evidence type="ECO:0000313" key="3">
    <source>
        <dbReference type="Proteomes" id="UP000199608"/>
    </source>
</evidence>
<organism evidence="2 3">
    <name type="scientific">Desulfobacula phenolica</name>
    <dbReference type="NCBI Taxonomy" id="90732"/>
    <lineage>
        <taxon>Bacteria</taxon>
        <taxon>Pseudomonadati</taxon>
        <taxon>Thermodesulfobacteriota</taxon>
        <taxon>Desulfobacteria</taxon>
        <taxon>Desulfobacterales</taxon>
        <taxon>Desulfobacteraceae</taxon>
        <taxon>Desulfobacula</taxon>
    </lineage>
</organism>
<gene>
    <name evidence="2" type="ORF">SAMN04487931_11626</name>
</gene>
<dbReference type="EMBL" id="FNLL01000016">
    <property type="protein sequence ID" value="SDU60350.1"/>
    <property type="molecule type" value="Genomic_DNA"/>
</dbReference>
<sequence length="97" mass="11192">MRQTINQTKLKDMLPKKIIGIIIFLNIAGFGFLLYIVGMILKDKFLQKKKDIAVLQEPVKPEKKPAIVNDDIIPDEDDLLKDMDLSDLEDLDFKDFD</sequence>
<protein>
    <submittedName>
        <fullName evidence="2">Uncharacterized protein</fullName>
    </submittedName>
</protein>
<keyword evidence="1" id="KW-0812">Transmembrane</keyword>
<keyword evidence="1" id="KW-0472">Membrane</keyword>
<reference evidence="3" key="1">
    <citation type="submission" date="2016-10" db="EMBL/GenBank/DDBJ databases">
        <authorList>
            <person name="Varghese N."/>
            <person name="Submissions S."/>
        </authorList>
    </citation>
    <scope>NUCLEOTIDE SEQUENCE [LARGE SCALE GENOMIC DNA]</scope>
    <source>
        <strain evidence="3">DSM 3384</strain>
    </source>
</reference>
<keyword evidence="3" id="KW-1185">Reference proteome</keyword>